<organism evidence="2 3">
    <name type="scientific">Halpernia humi</name>
    <dbReference type="NCBI Taxonomy" id="493375"/>
    <lineage>
        <taxon>Bacteria</taxon>
        <taxon>Pseudomonadati</taxon>
        <taxon>Bacteroidota</taxon>
        <taxon>Flavobacteriia</taxon>
        <taxon>Flavobacteriales</taxon>
        <taxon>Weeksellaceae</taxon>
        <taxon>Chryseobacterium group</taxon>
        <taxon>Halpernia</taxon>
    </lineage>
</organism>
<evidence type="ECO:0000313" key="2">
    <source>
        <dbReference type="EMBL" id="SEG06825.1"/>
    </source>
</evidence>
<proteinExistence type="predicted"/>
<dbReference type="AlphaFoldDB" id="A0A1H5X5U2"/>
<name>A0A1H5X5U2_9FLAO</name>
<accession>A0A1H5X5U2</accession>
<keyword evidence="3" id="KW-1185">Reference proteome</keyword>
<keyword evidence="1" id="KW-1133">Transmembrane helix</keyword>
<evidence type="ECO:0000313" key="3">
    <source>
        <dbReference type="Proteomes" id="UP000236738"/>
    </source>
</evidence>
<dbReference type="EMBL" id="FNUS01000002">
    <property type="protein sequence ID" value="SEG06825.1"/>
    <property type="molecule type" value="Genomic_DNA"/>
</dbReference>
<dbReference type="RefSeq" id="WP_103913404.1">
    <property type="nucleotide sequence ID" value="NZ_FNUS01000002.1"/>
</dbReference>
<reference evidence="3" key="1">
    <citation type="submission" date="2016-10" db="EMBL/GenBank/DDBJ databases">
        <authorList>
            <person name="Varghese N."/>
            <person name="Submissions S."/>
        </authorList>
    </citation>
    <scope>NUCLEOTIDE SEQUENCE [LARGE SCALE GENOMIC DNA]</scope>
    <source>
        <strain evidence="3">DSM 21580</strain>
    </source>
</reference>
<dbReference type="OrthoDB" id="1273350at2"/>
<sequence length="121" mass="14395">MFTTKYNVTKKNLLRLKAWIYQHPKKVYRYVMVTLVISFGLIFIQYHFFTPKLSIGNKIPTMYSESDQIKADMNKSDQKIDVIVKELQSLKKRRESGPLSKNDSLRIEYLFNQYQNLKNGH</sequence>
<keyword evidence="1" id="KW-0472">Membrane</keyword>
<keyword evidence="1" id="KW-0812">Transmembrane</keyword>
<protein>
    <submittedName>
        <fullName evidence="2">Uncharacterized protein</fullName>
    </submittedName>
</protein>
<dbReference type="Proteomes" id="UP000236738">
    <property type="component" value="Unassembled WGS sequence"/>
</dbReference>
<gene>
    <name evidence="2" type="ORF">SAMN05421847_1441</name>
</gene>
<evidence type="ECO:0000256" key="1">
    <source>
        <dbReference type="SAM" id="Phobius"/>
    </source>
</evidence>
<feature type="transmembrane region" description="Helical" evidence="1">
    <location>
        <begin position="27"/>
        <end position="49"/>
    </location>
</feature>